<evidence type="ECO:0000259" key="1">
    <source>
        <dbReference type="Pfam" id="PF25917"/>
    </source>
</evidence>
<dbReference type="Proteomes" id="UP000305654">
    <property type="component" value="Unassembled WGS sequence"/>
</dbReference>
<evidence type="ECO:0000313" key="3">
    <source>
        <dbReference type="Proteomes" id="UP000305654"/>
    </source>
</evidence>
<feature type="domain" description="Multidrug resistance protein MdtA-like barrel-sandwich hybrid" evidence="1">
    <location>
        <begin position="40"/>
        <end position="201"/>
    </location>
</feature>
<name>A0A5R9JK19_9PROT</name>
<dbReference type="Gene3D" id="2.40.50.100">
    <property type="match status" value="1"/>
</dbReference>
<evidence type="ECO:0000313" key="2">
    <source>
        <dbReference type="EMBL" id="TLU74708.1"/>
    </source>
</evidence>
<gene>
    <name evidence="2" type="ORF">FE263_05040</name>
</gene>
<dbReference type="AlphaFoldDB" id="A0A5R9JK19"/>
<dbReference type="PANTHER" id="PTHR30438">
    <property type="entry name" value="36 KDA ANTIGEN-RELATED"/>
    <property type="match status" value="1"/>
</dbReference>
<dbReference type="Gene3D" id="1.10.287.470">
    <property type="entry name" value="Helix hairpin bin"/>
    <property type="match status" value="1"/>
</dbReference>
<reference evidence="2 3" key="1">
    <citation type="submission" date="2019-05" db="EMBL/GenBank/DDBJ databases">
        <authorList>
            <person name="Pankratov T."/>
            <person name="Grouzdev D."/>
        </authorList>
    </citation>
    <scope>NUCLEOTIDE SEQUENCE [LARGE SCALE GENOMIC DNA]</scope>
    <source>
        <strain evidence="2 3">KEBCLARHB70R</strain>
    </source>
</reference>
<dbReference type="OrthoDB" id="9778236at2"/>
<dbReference type="GO" id="GO:0005886">
    <property type="term" value="C:plasma membrane"/>
    <property type="evidence" value="ECO:0007669"/>
    <property type="project" value="TreeGrafter"/>
</dbReference>
<organism evidence="2 3">
    <name type="scientific">Lichenicoccus roseus</name>
    <dbReference type="NCBI Taxonomy" id="2683649"/>
    <lineage>
        <taxon>Bacteria</taxon>
        <taxon>Pseudomonadati</taxon>
        <taxon>Pseudomonadota</taxon>
        <taxon>Alphaproteobacteria</taxon>
        <taxon>Acetobacterales</taxon>
        <taxon>Acetobacteraceae</taxon>
        <taxon>Lichenicoccus</taxon>
    </lineage>
</organism>
<protein>
    <submittedName>
        <fullName evidence="2">HlyD family efflux transporter periplasmic adaptor subunit</fullName>
    </submittedName>
</protein>
<dbReference type="EMBL" id="VCDI01000001">
    <property type="protein sequence ID" value="TLU74708.1"/>
    <property type="molecule type" value="Genomic_DNA"/>
</dbReference>
<sequence>MAAATLLLAVIAGASAWWLTRPPGLPAGFAASNGRLEAEEIDVDTKFAGRISEILVDEGDLVKQGQVLARIDTRDIAAQLAQANWQAAQAQQAILENQETLVQMQSSLKLSAQELQMARRLVQQGFETIEVLDQRQSQFDSAMANYHTTEVGIISARAGMQAAIHNAELYAVNIADDTLVAPKDGPIEYRLHNVGEVLPAGGKVYTMLDATYVYMDIFLPTSAAGRVRFGDQASLVLDALPGRPLPATVSFIATENEFTPKAVETQSERDLLMFRIRLRIDPALLRAHEAHVRSGLPGMGYIRLDRKAGWPDAIKPLPRPPAHQPPTNQP</sequence>
<dbReference type="SUPFAM" id="SSF111369">
    <property type="entry name" value="HlyD-like secretion proteins"/>
    <property type="match status" value="1"/>
</dbReference>
<keyword evidence="3" id="KW-1185">Reference proteome</keyword>
<comment type="caution">
    <text evidence="2">The sequence shown here is derived from an EMBL/GenBank/DDBJ whole genome shotgun (WGS) entry which is preliminary data.</text>
</comment>
<dbReference type="Pfam" id="PF25917">
    <property type="entry name" value="BSH_RND"/>
    <property type="match status" value="1"/>
</dbReference>
<accession>A0A5R9JK19</accession>
<proteinExistence type="predicted"/>
<dbReference type="PANTHER" id="PTHR30438:SF2">
    <property type="entry name" value="MEMBRANE PROTEIN"/>
    <property type="match status" value="1"/>
</dbReference>
<dbReference type="Gene3D" id="2.40.30.170">
    <property type="match status" value="1"/>
</dbReference>
<dbReference type="InterPro" id="IPR058625">
    <property type="entry name" value="MdtA-like_BSH"/>
</dbReference>